<organism evidence="1 2">
    <name type="scientific">Chryseobacterium oranimense</name>
    <dbReference type="NCBI Taxonomy" id="421058"/>
    <lineage>
        <taxon>Bacteria</taxon>
        <taxon>Pseudomonadati</taxon>
        <taxon>Bacteroidota</taxon>
        <taxon>Flavobacteriia</taxon>
        <taxon>Flavobacteriales</taxon>
        <taxon>Weeksellaceae</taxon>
        <taxon>Chryseobacterium group</taxon>
        <taxon>Chryseobacterium</taxon>
    </lineage>
</organism>
<gene>
    <name evidence="1" type="ORF">SAMN05421866_0049</name>
</gene>
<dbReference type="OrthoDB" id="1242265at2"/>
<protein>
    <submittedName>
        <fullName evidence="1">Uncharacterized protein</fullName>
    </submittedName>
</protein>
<evidence type="ECO:0000313" key="1">
    <source>
        <dbReference type="EMBL" id="SHH96033.1"/>
    </source>
</evidence>
<sequence>MIVVKEFPNKQFSSKSELFKALKEHKDIIVSAKKAEIYKSCEKGLSVVTNQMLISKFSEASKSFEIDDDYYYFVVNSSNILDSHSDLHIPGNWDKTVKEQQGKVYLVWDHTLIRTEIIAMKNDVEMLTAEIPFKSIGKNYEGSTYCLIYKVRKDKIVNEDAKKWLNEGFEFEASVRMQYVDIDLAIDSNDEDYEKEKTIFDTYYPQIANKSDYEDIFYFWVVKQAKNVLESSLVMFGSNPATGRIQENEEPVKSTLINIEPADATHGEQNKNINDLFLI</sequence>
<dbReference type="STRING" id="421058.SAMN05421866_0049"/>
<dbReference type="Proteomes" id="UP000184047">
    <property type="component" value="Unassembled WGS sequence"/>
</dbReference>
<evidence type="ECO:0000313" key="2">
    <source>
        <dbReference type="Proteomes" id="UP000184047"/>
    </source>
</evidence>
<dbReference type="EMBL" id="FQWT01000010">
    <property type="protein sequence ID" value="SHH96033.1"/>
    <property type="molecule type" value="Genomic_DNA"/>
</dbReference>
<dbReference type="AlphaFoldDB" id="A0A1M5X9Y7"/>
<reference evidence="2" key="1">
    <citation type="submission" date="2016-11" db="EMBL/GenBank/DDBJ databases">
        <authorList>
            <person name="Varghese N."/>
            <person name="Submissions S."/>
        </authorList>
    </citation>
    <scope>NUCLEOTIDE SEQUENCE [LARGE SCALE GENOMIC DNA]</scope>
    <source>
        <strain evidence="2">DSM 19055</strain>
    </source>
</reference>
<keyword evidence="2" id="KW-1185">Reference proteome</keyword>
<accession>A0A1M5X9Y7</accession>
<proteinExistence type="predicted"/>
<dbReference type="RefSeq" id="WP_073066990.1">
    <property type="nucleotide sequence ID" value="NZ_FQWT01000010.1"/>
</dbReference>
<name>A0A1M5X9Y7_9FLAO</name>